<keyword evidence="7 13" id="KW-0276">Fatty acid metabolism</keyword>
<evidence type="ECO:0000256" key="4">
    <source>
        <dbReference type="ARBA" id="ARBA00013122"/>
    </source>
</evidence>
<dbReference type="InterPro" id="IPR007482">
    <property type="entry name" value="Tyr_Pase-like_PTPLA"/>
</dbReference>
<keyword evidence="5 13" id="KW-0444">Lipid biosynthesis</keyword>
<evidence type="ECO:0000256" key="3">
    <source>
        <dbReference type="ARBA" id="ARBA00007811"/>
    </source>
</evidence>
<reference evidence="14 15" key="1">
    <citation type="journal article" date="2017" name="G3 (Bethesda)">
        <title>First Draft Genome Sequence of the Pathogenic Fungus Lomentospora prolificans (Formerly Scedosporium prolificans).</title>
        <authorList>
            <person name="Luo R."/>
            <person name="Zimin A."/>
            <person name="Workman R."/>
            <person name="Fan Y."/>
            <person name="Pertea G."/>
            <person name="Grossman N."/>
            <person name="Wear M.P."/>
            <person name="Jia B."/>
            <person name="Miller H."/>
            <person name="Casadevall A."/>
            <person name="Timp W."/>
            <person name="Zhang S.X."/>
            <person name="Salzberg S.L."/>
        </authorList>
    </citation>
    <scope>NUCLEOTIDE SEQUENCE [LARGE SCALE GENOMIC DNA]</scope>
    <source>
        <strain evidence="14 15">JHH-5317</strain>
    </source>
</reference>
<dbReference type="VEuPathDB" id="FungiDB:jhhlp_003377"/>
<keyword evidence="8 13" id="KW-1133">Transmembrane helix</keyword>
<dbReference type="PANTHER" id="PTHR11035:SF24">
    <property type="entry name" value="VERY-LONG-CHAIN (3R)-3-HYDROXYACYL-COA DEHYDRATASE"/>
    <property type="match status" value="1"/>
</dbReference>
<feature type="transmembrane region" description="Helical" evidence="13">
    <location>
        <begin position="146"/>
        <end position="169"/>
    </location>
</feature>
<feature type="transmembrane region" description="Helical" evidence="13">
    <location>
        <begin position="20"/>
        <end position="45"/>
    </location>
</feature>
<keyword evidence="10 13" id="KW-0472">Membrane</keyword>
<evidence type="ECO:0000256" key="9">
    <source>
        <dbReference type="ARBA" id="ARBA00023098"/>
    </source>
</evidence>
<evidence type="ECO:0000256" key="6">
    <source>
        <dbReference type="ARBA" id="ARBA00022692"/>
    </source>
</evidence>
<organism evidence="14 15">
    <name type="scientific">Lomentospora prolificans</name>
    <dbReference type="NCBI Taxonomy" id="41688"/>
    <lineage>
        <taxon>Eukaryota</taxon>
        <taxon>Fungi</taxon>
        <taxon>Dikarya</taxon>
        <taxon>Ascomycota</taxon>
        <taxon>Pezizomycotina</taxon>
        <taxon>Sordariomycetes</taxon>
        <taxon>Hypocreomycetidae</taxon>
        <taxon>Microascales</taxon>
        <taxon>Microascaceae</taxon>
        <taxon>Lomentospora</taxon>
    </lineage>
</organism>
<evidence type="ECO:0000313" key="14">
    <source>
        <dbReference type="EMBL" id="PKS10080.1"/>
    </source>
</evidence>
<comment type="subcellular location">
    <subcellularLocation>
        <location evidence="13">Endoplasmic reticulum membrane</location>
        <topology evidence="13">Multi-pass membrane protein</topology>
    </subcellularLocation>
    <subcellularLocation>
        <location evidence="1">Membrane</location>
        <topology evidence="1">Multi-pass membrane protein</topology>
    </subcellularLocation>
</comment>
<proteinExistence type="inferred from homology"/>
<comment type="caution">
    <text evidence="14">The sequence shown here is derived from an EMBL/GenBank/DDBJ whole genome shotgun (WGS) entry which is preliminary data.</text>
</comment>
<evidence type="ECO:0000256" key="1">
    <source>
        <dbReference type="ARBA" id="ARBA00004141"/>
    </source>
</evidence>
<keyword evidence="9 13" id="KW-0443">Lipid metabolism</keyword>
<dbReference type="PANTHER" id="PTHR11035">
    <property type="entry name" value="VERY-LONG-CHAIN (3R)-3-HYDROXYACYL-COA DEHYDRATASE"/>
    <property type="match status" value="1"/>
</dbReference>
<keyword evidence="13" id="KW-0256">Endoplasmic reticulum</keyword>
<evidence type="ECO:0000256" key="13">
    <source>
        <dbReference type="RuleBase" id="RU363109"/>
    </source>
</evidence>
<comment type="function">
    <text evidence="13">Catalyzes the third of the four reactions of the long-chain fatty acids elongation cycle. This endoplasmic reticulum-bound enzymatic process, allows the addition of two carbons to the chain of long- and very long-chain fatty acids/VLCFAs per cycle. This enzyme catalyzes the dehydration of the 3-hydroxyacyl-CoA intermediate into trans-2,3-enoyl-CoA, within each cycle of fatty acid elongation. Thereby, it participates to the production of VLCFAs of different chain lengths that are involved in multiple biological processes as precursors of membrane lipids and lipid mediators.</text>
</comment>
<dbReference type="Proteomes" id="UP000233524">
    <property type="component" value="Unassembled WGS sequence"/>
</dbReference>
<protein>
    <recommendedName>
        <fullName evidence="4 13">Very-long-chain (3R)-3-hydroxyacyl-CoA dehydratase</fullName>
        <ecNumber evidence="4 13">4.2.1.134</ecNumber>
    </recommendedName>
</protein>
<dbReference type="GO" id="GO:0102158">
    <property type="term" value="F:very-long-chain (3R)-3-hydroxyacyl-CoA dehydratase activity"/>
    <property type="evidence" value="ECO:0007669"/>
    <property type="project" value="UniProtKB-EC"/>
</dbReference>
<dbReference type="UniPathway" id="UPA00094"/>
<dbReference type="GO" id="GO:0005789">
    <property type="term" value="C:endoplasmic reticulum membrane"/>
    <property type="evidence" value="ECO:0007669"/>
    <property type="project" value="UniProtKB-SubCell"/>
</dbReference>
<evidence type="ECO:0000256" key="2">
    <source>
        <dbReference type="ARBA" id="ARBA00005194"/>
    </source>
</evidence>
<feature type="transmembrane region" description="Helical" evidence="13">
    <location>
        <begin position="181"/>
        <end position="201"/>
    </location>
</feature>
<evidence type="ECO:0000256" key="11">
    <source>
        <dbReference type="ARBA" id="ARBA00023160"/>
    </source>
</evidence>
<keyword evidence="12 13" id="KW-0456">Lyase</keyword>
<dbReference type="Pfam" id="PF04387">
    <property type="entry name" value="PTPLA"/>
    <property type="match status" value="1"/>
</dbReference>
<dbReference type="InParanoid" id="A0A2N3NCB4"/>
<dbReference type="EMBL" id="NLAX01000009">
    <property type="protein sequence ID" value="PKS10080.1"/>
    <property type="molecule type" value="Genomic_DNA"/>
</dbReference>
<dbReference type="EC" id="4.2.1.134" evidence="4 13"/>
<evidence type="ECO:0000256" key="12">
    <source>
        <dbReference type="ARBA" id="ARBA00023239"/>
    </source>
</evidence>
<evidence type="ECO:0000256" key="7">
    <source>
        <dbReference type="ARBA" id="ARBA00022832"/>
    </source>
</evidence>
<dbReference type="AlphaFoldDB" id="A0A2N3NCB4"/>
<dbReference type="GO" id="GO:0042761">
    <property type="term" value="P:very long-chain fatty acid biosynthetic process"/>
    <property type="evidence" value="ECO:0007669"/>
    <property type="project" value="TreeGrafter"/>
</dbReference>
<evidence type="ECO:0000256" key="10">
    <source>
        <dbReference type="ARBA" id="ARBA00023136"/>
    </source>
</evidence>
<dbReference type="GO" id="GO:0030148">
    <property type="term" value="P:sphingolipid biosynthetic process"/>
    <property type="evidence" value="ECO:0007669"/>
    <property type="project" value="TreeGrafter"/>
</dbReference>
<dbReference type="OrthoDB" id="46988at2759"/>
<accession>A0A2N3NCB4</accession>
<comment type="catalytic activity">
    <reaction evidence="13">
        <text>a very-long-chain (3R)-3-hydroxyacyl-CoA = a very-long-chain (2E)-enoyl-CoA + H2O</text>
        <dbReference type="Rhea" id="RHEA:45812"/>
        <dbReference type="ChEBI" id="CHEBI:15377"/>
        <dbReference type="ChEBI" id="CHEBI:83728"/>
        <dbReference type="ChEBI" id="CHEBI:85440"/>
        <dbReference type="EC" id="4.2.1.134"/>
    </reaction>
</comment>
<comment type="similarity">
    <text evidence="3 13">Belongs to the very long-chain fatty acids dehydratase HACD family.</text>
</comment>
<name>A0A2N3NCB4_9PEZI</name>
<comment type="pathway">
    <text evidence="2 13">Lipid metabolism; fatty acid biosynthesis.</text>
</comment>
<evidence type="ECO:0000256" key="8">
    <source>
        <dbReference type="ARBA" id="ARBA00022989"/>
    </source>
</evidence>
<keyword evidence="15" id="KW-1185">Reference proteome</keyword>
<evidence type="ECO:0000256" key="5">
    <source>
        <dbReference type="ARBA" id="ARBA00022516"/>
    </source>
</evidence>
<sequence length="219" mass="25228">MARPGPGEAGNKSSPSRANTYLVVYNFLSASLRAVIFCYSIQLWYRDGYSTVWRELHLVARWAETLAVAEVVHAATGLVHASPSTTALQVAGRNTIVWAITRNYPDIAARDRAYPIMIITWNLADTVRYTYFAVERRIGRVPNILLWLRYNLFIVLYPVGILAEAWLVYQVIEPSRDRNLAYQYLLWFGISIYIPAFYILYGHMLRQRGKSIQKNQKTF</sequence>
<keyword evidence="11 13" id="KW-0275">Fatty acid biosynthesis</keyword>
<keyword evidence="6 13" id="KW-0812">Transmembrane</keyword>
<dbReference type="GO" id="GO:0030497">
    <property type="term" value="P:fatty acid elongation"/>
    <property type="evidence" value="ECO:0007669"/>
    <property type="project" value="TreeGrafter"/>
</dbReference>
<comment type="caution">
    <text evidence="13">Lacks conserved residue(s) required for the propagation of feature annotation.</text>
</comment>
<dbReference type="STRING" id="41688.A0A2N3NCB4"/>
<gene>
    <name evidence="14" type="ORF">jhhlp_003377</name>
</gene>
<evidence type="ECO:0000313" key="15">
    <source>
        <dbReference type="Proteomes" id="UP000233524"/>
    </source>
</evidence>